<dbReference type="InterPro" id="IPR023187">
    <property type="entry name" value="Tscrpt_reg_MarR-type_CS"/>
</dbReference>
<dbReference type="SMART" id="SM00347">
    <property type="entry name" value="HTH_MARR"/>
    <property type="match status" value="1"/>
</dbReference>
<dbReference type="GO" id="GO:0003700">
    <property type="term" value="F:DNA-binding transcription factor activity"/>
    <property type="evidence" value="ECO:0007669"/>
    <property type="project" value="InterPro"/>
</dbReference>
<accession>A0A0L6TYB1</accession>
<protein>
    <recommendedName>
        <fullName evidence="4">HTH marR-type domain-containing protein</fullName>
    </recommendedName>
</protein>
<organism evidence="5 6">
    <name type="scientific">Acetobacterium bakii</name>
    <dbReference type="NCBI Taxonomy" id="52689"/>
    <lineage>
        <taxon>Bacteria</taxon>
        <taxon>Bacillati</taxon>
        <taxon>Bacillota</taxon>
        <taxon>Clostridia</taxon>
        <taxon>Eubacteriales</taxon>
        <taxon>Eubacteriaceae</taxon>
        <taxon>Acetobacterium</taxon>
    </lineage>
</organism>
<proteinExistence type="predicted"/>
<dbReference type="Gene3D" id="1.10.10.10">
    <property type="entry name" value="Winged helix-like DNA-binding domain superfamily/Winged helix DNA-binding domain"/>
    <property type="match status" value="1"/>
</dbReference>
<dbReference type="STRING" id="52689.AKG39_13015"/>
<reference evidence="6" key="1">
    <citation type="submission" date="2015-07" db="EMBL/GenBank/DDBJ databases">
        <title>Draft genome sequence of Acetobacterium bakii DSM 8293, a potential psychrophilic chemical producer through syngas fermentation.</title>
        <authorList>
            <person name="Song Y."/>
            <person name="Hwang S."/>
            <person name="Cho B.-K."/>
        </authorList>
    </citation>
    <scope>NUCLEOTIDE SEQUENCE [LARGE SCALE GENOMIC DNA]</scope>
    <source>
        <strain evidence="6">DSM 8239</strain>
    </source>
</reference>
<dbReference type="Pfam" id="PF12802">
    <property type="entry name" value="MarR_2"/>
    <property type="match status" value="1"/>
</dbReference>
<evidence type="ECO:0000256" key="3">
    <source>
        <dbReference type="ARBA" id="ARBA00023163"/>
    </source>
</evidence>
<keyword evidence="2" id="KW-0238">DNA-binding</keyword>
<evidence type="ECO:0000313" key="5">
    <source>
        <dbReference type="EMBL" id="KNZ41233.1"/>
    </source>
</evidence>
<dbReference type="InterPro" id="IPR036390">
    <property type="entry name" value="WH_DNA-bd_sf"/>
</dbReference>
<dbReference type="PRINTS" id="PR00598">
    <property type="entry name" value="HTHMARR"/>
</dbReference>
<keyword evidence="3" id="KW-0804">Transcription</keyword>
<dbReference type="InterPro" id="IPR000835">
    <property type="entry name" value="HTH_MarR-typ"/>
</dbReference>
<evidence type="ECO:0000256" key="1">
    <source>
        <dbReference type="ARBA" id="ARBA00023015"/>
    </source>
</evidence>
<dbReference type="RefSeq" id="WP_050740834.1">
    <property type="nucleotide sequence ID" value="NZ_LGYO01000033.1"/>
</dbReference>
<dbReference type="InterPro" id="IPR036388">
    <property type="entry name" value="WH-like_DNA-bd_sf"/>
</dbReference>
<evidence type="ECO:0000256" key="2">
    <source>
        <dbReference type="ARBA" id="ARBA00023125"/>
    </source>
</evidence>
<dbReference type="Proteomes" id="UP000036873">
    <property type="component" value="Unassembled WGS sequence"/>
</dbReference>
<dbReference type="SUPFAM" id="SSF46785">
    <property type="entry name" value="Winged helix' DNA-binding domain"/>
    <property type="match status" value="1"/>
</dbReference>
<evidence type="ECO:0000313" key="6">
    <source>
        <dbReference type="Proteomes" id="UP000036873"/>
    </source>
</evidence>
<evidence type="ECO:0000259" key="4">
    <source>
        <dbReference type="PROSITE" id="PS50995"/>
    </source>
</evidence>
<name>A0A0L6TYB1_9FIRM</name>
<gene>
    <name evidence="5" type="ORF">AKG39_13015</name>
</gene>
<dbReference type="AlphaFoldDB" id="A0A0L6TYB1"/>
<dbReference type="PANTHER" id="PTHR42756">
    <property type="entry name" value="TRANSCRIPTIONAL REGULATOR, MARR"/>
    <property type="match status" value="1"/>
</dbReference>
<dbReference type="GO" id="GO:0003677">
    <property type="term" value="F:DNA binding"/>
    <property type="evidence" value="ECO:0007669"/>
    <property type="project" value="UniProtKB-KW"/>
</dbReference>
<keyword evidence="6" id="KW-1185">Reference proteome</keyword>
<dbReference type="PROSITE" id="PS50995">
    <property type="entry name" value="HTH_MARR_2"/>
    <property type="match status" value="1"/>
</dbReference>
<comment type="caution">
    <text evidence="5">The sequence shown here is derived from an EMBL/GenBank/DDBJ whole genome shotgun (WGS) entry which is preliminary data.</text>
</comment>
<feature type="domain" description="HTH marR-type" evidence="4">
    <location>
        <begin position="5"/>
        <end position="139"/>
    </location>
</feature>
<dbReference type="PROSITE" id="PS01117">
    <property type="entry name" value="HTH_MARR_1"/>
    <property type="match status" value="1"/>
</dbReference>
<dbReference type="PANTHER" id="PTHR42756:SF1">
    <property type="entry name" value="TRANSCRIPTIONAL REPRESSOR OF EMRAB OPERON"/>
    <property type="match status" value="1"/>
</dbReference>
<sequence length="144" mass="16723">MKKESFILGKTIKQLSNHLDRNFNKALKQWELTASQFSVIMYLLDNQSSEVNQKTLEDAFLLKGPTVTGIIKRLVEKGFVERRTDNQDRRIHYLVLTEKSKELEPCMHEDISRLEADILKGISEDKIQLLDELLHQIIGNITDQ</sequence>
<keyword evidence="1" id="KW-0805">Transcription regulation</keyword>
<dbReference type="EMBL" id="LGYO01000033">
    <property type="protein sequence ID" value="KNZ41233.1"/>
    <property type="molecule type" value="Genomic_DNA"/>
</dbReference>